<dbReference type="Proteomes" id="UP001151760">
    <property type="component" value="Unassembled WGS sequence"/>
</dbReference>
<keyword evidence="3" id="KW-1185">Reference proteome</keyword>
<feature type="domain" description="Reverse transcriptase Ty1/copia-type" evidence="1">
    <location>
        <begin position="107"/>
        <end position="228"/>
    </location>
</feature>
<organism evidence="2 3">
    <name type="scientific">Tanacetum coccineum</name>
    <dbReference type="NCBI Taxonomy" id="301880"/>
    <lineage>
        <taxon>Eukaryota</taxon>
        <taxon>Viridiplantae</taxon>
        <taxon>Streptophyta</taxon>
        <taxon>Embryophyta</taxon>
        <taxon>Tracheophyta</taxon>
        <taxon>Spermatophyta</taxon>
        <taxon>Magnoliopsida</taxon>
        <taxon>eudicotyledons</taxon>
        <taxon>Gunneridae</taxon>
        <taxon>Pentapetalae</taxon>
        <taxon>asterids</taxon>
        <taxon>campanulids</taxon>
        <taxon>Asterales</taxon>
        <taxon>Asteraceae</taxon>
        <taxon>Asteroideae</taxon>
        <taxon>Anthemideae</taxon>
        <taxon>Anthemidinae</taxon>
        <taxon>Tanacetum</taxon>
    </lineage>
</organism>
<comment type="caution">
    <text evidence="2">The sequence shown here is derived from an EMBL/GenBank/DDBJ whole genome shotgun (WGS) entry which is preliminary data.</text>
</comment>
<protein>
    <submittedName>
        <fullName evidence="2">Retrovirus-related pol polyprotein from transposon TNT 1-94</fullName>
    </submittedName>
</protein>
<dbReference type="Pfam" id="PF07727">
    <property type="entry name" value="RVT_2"/>
    <property type="match status" value="1"/>
</dbReference>
<evidence type="ECO:0000313" key="2">
    <source>
        <dbReference type="EMBL" id="GJT81238.1"/>
    </source>
</evidence>
<name>A0ABQ5H016_9ASTR</name>
<dbReference type="SUPFAM" id="SSF56672">
    <property type="entry name" value="DNA/RNA polymerases"/>
    <property type="match status" value="1"/>
</dbReference>
<reference evidence="2" key="1">
    <citation type="journal article" date="2022" name="Int. J. Mol. Sci.">
        <title>Draft Genome of Tanacetum Coccineum: Genomic Comparison of Closely Related Tanacetum-Family Plants.</title>
        <authorList>
            <person name="Yamashiro T."/>
            <person name="Shiraishi A."/>
            <person name="Nakayama K."/>
            <person name="Satake H."/>
        </authorList>
    </citation>
    <scope>NUCLEOTIDE SEQUENCE</scope>
</reference>
<evidence type="ECO:0000259" key="1">
    <source>
        <dbReference type="Pfam" id="PF07727"/>
    </source>
</evidence>
<dbReference type="CDD" id="cd09272">
    <property type="entry name" value="RNase_HI_RT_Ty1"/>
    <property type="match status" value="1"/>
</dbReference>
<dbReference type="InterPro" id="IPR043502">
    <property type="entry name" value="DNA/RNA_pol_sf"/>
</dbReference>
<gene>
    <name evidence="2" type="ORF">Tco_1055580</name>
</gene>
<proteinExistence type="predicted"/>
<dbReference type="PANTHER" id="PTHR11439">
    <property type="entry name" value="GAG-POL-RELATED RETROTRANSPOSON"/>
    <property type="match status" value="1"/>
</dbReference>
<dbReference type="PANTHER" id="PTHR11439:SF495">
    <property type="entry name" value="REVERSE TRANSCRIPTASE, RNA-DEPENDENT DNA POLYMERASE-RELATED"/>
    <property type="match status" value="1"/>
</dbReference>
<accession>A0ABQ5H016</accession>
<dbReference type="InterPro" id="IPR013103">
    <property type="entry name" value="RVT_2"/>
</dbReference>
<evidence type="ECO:0000313" key="3">
    <source>
        <dbReference type="Proteomes" id="UP001151760"/>
    </source>
</evidence>
<reference evidence="2" key="2">
    <citation type="submission" date="2022-01" db="EMBL/GenBank/DDBJ databases">
        <authorList>
            <person name="Yamashiro T."/>
            <person name="Shiraishi A."/>
            <person name="Satake H."/>
            <person name="Nakayama K."/>
        </authorList>
    </citation>
    <scope>NUCLEOTIDE SEQUENCE</scope>
</reference>
<dbReference type="EMBL" id="BQNB010019065">
    <property type="protein sequence ID" value="GJT81238.1"/>
    <property type="molecule type" value="Genomic_DNA"/>
</dbReference>
<sequence>MRLTAPPIVTTSDEQTSPISLQESDEFNQEDYADFDGNTQFVPYDSLNHEEIESSTMNLKPLNVQNFHQVQPSTHIWTKDHPLDQVIGAPSKPVMTCQRLHTDSENKCDAENIVVWDKSRLVAKGYKQEEGIDIEESFSPVARLEAVRMFIAFAAHRNITIFQMDVKTDFLNGPLKEEVYVSQPEGFIDSEFTNHVYKLKKALYGLKQAPRACQSQYAIELLKKHGLDECVSMSTPMATERLDADLHGTPTDQMTHRRMIGGLMYLTVSRPDIAFATFVCARYQARPTVKHLKEVKRIFRYLRQSYNMGLWYPKDSGFELIAYSDADHAGCKDDCKSTSGGLQFLGGKLVSWSSKKQDCTAMSTAEAEYVSLSACCAQVIWMRTQLLDYGFKYNRIPMYCDSKSAIAISCNLVQHSKTKHIDIWYHFIKEHAERGTVEIYFVGTKYQLADLFTKALPKERFEYLVHRIGMRCMTPTQLESLTKLSS</sequence>